<keyword evidence="3" id="KW-1185">Reference proteome</keyword>
<name>A0ABU6V2W2_9FABA</name>
<proteinExistence type="predicted"/>
<accession>A0ABU6V2W2</accession>
<reference evidence="2 3" key="1">
    <citation type="journal article" date="2023" name="Plants (Basel)">
        <title>Bridging the Gap: Combining Genomics and Transcriptomics Approaches to Understand Stylosanthes scabra, an Orphan Legume from the Brazilian Caatinga.</title>
        <authorList>
            <person name="Ferreira-Neto J.R.C."/>
            <person name="da Silva M.D."/>
            <person name="Binneck E."/>
            <person name="de Melo N.F."/>
            <person name="da Silva R.H."/>
            <person name="de Melo A.L.T.M."/>
            <person name="Pandolfi V."/>
            <person name="Bustamante F.O."/>
            <person name="Brasileiro-Vidal A.C."/>
            <person name="Benko-Iseppon A.M."/>
        </authorList>
    </citation>
    <scope>NUCLEOTIDE SEQUENCE [LARGE SCALE GENOMIC DNA]</scope>
    <source>
        <tissue evidence="2">Leaves</tissue>
    </source>
</reference>
<comment type="caution">
    <text evidence="2">The sequence shown here is derived from an EMBL/GenBank/DDBJ whole genome shotgun (WGS) entry which is preliminary data.</text>
</comment>
<evidence type="ECO:0000256" key="1">
    <source>
        <dbReference type="SAM" id="MobiDB-lite"/>
    </source>
</evidence>
<evidence type="ECO:0000313" key="3">
    <source>
        <dbReference type="Proteomes" id="UP001341840"/>
    </source>
</evidence>
<evidence type="ECO:0000313" key="2">
    <source>
        <dbReference type="EMBL" id="MED6167459.1"/>
    </source>
</evidence>
<feature type="region of interest" description="Disordered" evidence="1">
    <location>
        <begin position="1"/>
        <end position="39"/>
    </location>
</feature>
<sequence length="118" mass="12874">MDKNQKKPNPALTTRPRPPDGAPAPPLLNGEVSIGGAPAQPRWRTRATLFRNLYDKDTARPRDGGGAPARRQHISLNEGYFGEFTFPGIGPSIAQTQFDLYGGGTAEAQQAFSHFHQF</sequence>
<protein>
    <submittedName>
        <fullName evidence="2">Uncharacterized protein</fullName>
    </submittedName>
</protein>
<gene>
    <name evidence="2" type="ORF">PIB30_002941</name>
</gene>
<dbReference type="EMBL" id="JASCZI010151040">
    <property type="protein sequence ID" value="MED6167459.1"/>
    <property type="molecule type" value="Genomic_DNA"/>
</dbReference>
<organism evidence="2 3">
    <name type="scientific">Stylosanthes scabra</name>
    <dbReference type="NCBI Taxonomy" id="79078"/>
    <lineage>
        <taxon>Eukaryota</taxon>
        <taxon>Viridiplantae</taxon>
        <taxon>Streptophyta</taxon>
        <taxon>Embryophyta</taxon>
        <taxon>Tracheophyta</taxon>
        <taxon>Spermatophyta</taxon>
        <taxon>Magnoliopsida</taxon>
        <taxon>eudicotyledons</taxon>
        <taxon>Gunneridae</taxon>
        <taxon>Pentapetalae</taxon>
        <taxon>rosids</taxon>
        <taxon>fabids</taxon>
        <taxon>Fabales</taxon>
        <taxon>Fabaceae</taxon>
        <taxon>Papilionoideae</taxon>
        <taxon>50 kb inversion clade</taxon>
        <taxon>dalbergioids sensu lato</taxon>
        <taxon>Dalbergieae</taxon>
        <taxon>Pterocarpus clade</taxon>
        <taxon>Stylosanthes</taxon>
    </lineage>
</organism>
<dbReference type="Proteomes" id="UP001341840">
    <property type="component" value="Unassembled WGS sequence"/>
</dbReference>